<gene>
    <name evidence="1" type="ORF">SAMN06297397_1208</name>
</gene>
<sequence>MKIALIGQDVPTLLPALLTDLLFAGNEANAEVTVEESNPAMQELLQGYGEKIFEKAGKGGTILVSADRAEVLTNADCVIYAGDCQAASRFFQDRSALGSDEEDNPGLTDQARVNGGIEGLLHALRAGEVILKLCDDMDQYCPKALVINLGQPMARTTAVFEARGYRTCGLGRTPMRGANGIDTYAKRLQIKPDNVQAVTAGLPGFAFLIEMKDGKTDLLTKLKKAADNGELGSLARRWLGWWDAIPAGDVTDHAEFLPAQEGFIPDEHPEFGETVEKRKERILYMNTVRDQGAESREGAMAQLLLLSKVPPVRPMKLALALLRGETAEIPAVTRKNDGVLPQLVKDAIVEAPLVLKDGKAETPAIRVPEALADILSEVDNANRLAAKAAFGDREALREYVETDPAMDGLDRLYCLDVVEALIKMHEDVLTRF</sequence>
<reference evidence="1" key="1">
    <citation type="submission" date="2017-04" db="EMBL/GenBank/DDBJ databases">
        <authorList>
            <person name="Varghese N."/>
            <person name="Submissions S."/>
        </authorList>
    </citation>
    <scope>NUCLEOTIDE SEQUENCE</scope>
    <source>
        <strain evidence="1">WTE2008</strain>
    </source>
</reference>
<dbReference type="EMBL" id="FWXZ01000002">
    <property type="protein sequence ID" value="SMC52136.1"/>
    <property type="molecule type" value="Genomic_DNA"/>
</dbReference>
<accession>A0AC61PKI1</accession>
<proteinExistence type="predicted"/>
<dbReference type="Proteomes" id="UP000192328">
    <property type="component" value="Unassembled WGS sequence"/>
</dbReference>
<organism evidence="1 2">
    <name type="scientific">Aristaeella lactis</name>
    <dbReference type="NCBI Taxonomy" id="3046383"/>
    <lineage>
        <taxon>Bacteria</taxon>
        <taxon>Bacillati</taxon>
        <taxon>Bacillota</taxon>
        <taxon>Clostridia</taxon>
        <taxon>Eubacteriales</taxon>
        <taxon>Aristaeellaceae</taxon>
        <taxon>Aristaeella</taxon>
    </lineage>
</organism>
<comment type="caution">
    <text evidence="1">The sequence shown here is derived from an EMBL/GenBank/DDBJ whole genome shotgun (WGS) entry which is preliminary data.</text>
</comment>
<evidence type="ECO:0000313" key="2">
    <source>
        <dbReference type="Proteomes" id="UP000192328"/>
    </source>
</evidence>
<evidence type="ECO:0000313" key="1">
    <source>
        <dbReference type="EMBL" id="SMC52136.1"/>
    </source>
</evidence>
<protein>
    <submittedName>
        <fullName evidence="1">Alpha-galactosidase/6-phospho-beta-glucosidase, family 4 of glycosyl hydrolase</fullName>
    </submittedName>
</protein>
<name>A0AC61PKI1_9FIRM</name>
<keyword evidence="2" id="KW-1185">Reference proteome</keyword>
<keyword evidence="1" id="KW-0378">Hydrolase</keyword>